<proteinExistence type="predicted"/>
<dbReference type="EMBL" id="GGEC01065845">
    <property type="protein sequence ID" value="MBX46329.1"/>
    <property type="molecule type" value="Transcribed_RNA"/>
</dbReference>
<sequence>MGPWSNKAKTNKGMYSNRLFHRTAKNN</sequence>
<feature type="region of interest" description="Disordered" evidence="1">
    <location>
        <begin position="1"/>
        <end position="27"/>
    </location>
</feature>
<organism evidence="2">
    <name type="scientific">Rhizophora mucronata</name>
    <name type="common">Asiatic mangrove</name>
    <dbReference type="NCBI Taxonomy" id="61149"/>
    <lineage>
        <taxon>Eukaryota</taxon>
        <taxon>Viridiplantae</taxon>
        <taxon>Streptophyta</taxon>
        <taxon>Embryophyta</taxon>
        <taxon>Tracheophyta</taxon>
        <taxon>Spermatophyta</taxon>
        <taxon>Magnoliopsida</taxon>
        <taxon>eudicotyledons</taxon>
        <taxon>Gunneridae</taxon>
        <taxon>Pentapetalae</taxon>
        <taxon>rosids</taxon>
        <taxon>fabids</taxon>
        <taxon>Malpighiales</taxon>
        <taxon>Rhizophoraceae</taxon>
        <taxon>Rhizophora</taxon>
    </lineage>
</organism>
<evidence type="ECO:0000256" key="1">
    <source>
        <dbReference type="SAM" id="MobiDB-lite"/>
    </source>
</evidence>
<dbReference type="AlphaFoldDB" id="A0A2P2NV56"/>
<name>A0A2P2NV56_RHIMU</name>
<accession>A0A2P2NV56</accession>
<protein>
    <submittedName>
        <fullName evidence="2">Uncharacterized protein</fullName>
    </submittedName>
</protein>
<reference evidence="2" key="1">
    <citation type="submission" date="2018-02" db="EMBL/GenBank/DDBJ databases">
        <title>Rhizophora mucronata_Transcriptome.</title>
        <authorList>
            <person name="Meera S.P."/>
            <person name="Sreeshan A."/>
            <person name="Augustine A."/>
        </authorList>
    </citation>
    <scope>NUCLEOTIDE SEQUENCE</scope>
    <source>
        <tissue evidence="2">Leaf</tissue>
    </source>
</reference>
<evidence type="ECO:0000313" key="2">
    <source>
        <dbReference type="EMBL" id="MBX46329.1"/>
    </source>
</evidence>